<keyword evidence="8" id="KW-1185">Reference proteome</keyword>
<feature type="compositionally biased region" description="Polar residues" evidence="5">
    <location>
        <begin position="25"/>
        <end position="52"/>
    </location>
</feature>
<accession>A0ABQ8M7P5</accession>
<evidence type="ECO:0000313" key="7">
    <source>
        <dbReference type="EMBL" id="KAI2658910.1"/>
    </source>
</evidence>
<dbReference type="Pfam" id="PF05729">
    <property type="entry name" value="NACHT"/>
    <property type="match status" value="1"/>
</dbReference>
<dbReference type="Pfam" id="PF14484">
    <property type="entry name" value="FISNA"/>
    <property type="match status" value="1"/>
</dbReference>
<evidence type="ECO:0000256" key="2">
    <source>
        <dbReference type="ARBA" id="ARBA00022737"/>
    </source>
</evidence>
<dbReference type="PANTHER" id="PTHR24106">
    <property type="entry name" value="NACHT, LRR AND CARD DOMAINS-CONTAINING"/>
    <property type="match status" value="1"/>
</dbReference>
<dbReference type="SMART" id="SM00368">
    <property type="entry name" value="LRR_RI"/>
    <property type="match status" value="5"/>
</dbReference>
<dbReference type="SMART" id="SM01288">
    <property type="entry name" value="FISNA"/>
    <property type="match status" value="1"/>
</dbReference>
<dbReference type="Gene3D" id="3.80.10.10">
    <property type="entry name" value="Ribonuclease Inhibitor"/>
    <property type="match status" value="1"/>
</dbReference>
<dbReference type="InterPro" id="IPR043502">
    <property type="entry name" value="DNA/RNA_pol_sf"/>
</dbReference>
<organism evidence="7 8">
    <name type="scientific">Labeo rohita</name>
    <name type="common">Indian major carp</name>
    <name type="synonym">Cyprinus rohita</name>
    <dbReference type="NCBI Taxonomy" id="84645"/>
    <lineage>
        <taxon>Eukaryota</taxon>
        <taxon>Metazoa</taxon>
        <taxon>Chordata</taxon>
        <taxon>Craniata</taxon>
        <taxon>Vertebrata</taxon>
        <taxon>Euteleostomi</taxon>
        <taxon>Actinopterygii</taxon>
        <taxon>Neopterygii</taxon>
        <taxon>Teleostei</taxon>
        <taxon>Ostariophysi</taxon>
        <taxon>Cypriniformes</taxon>
        <taxon>Cyprinidae</taxon>
        <taxon>Labeoninae</taxon>
        <taxon>Labeonini</taxon>
        <taxon>Labeo</taxon>
    </lineage>
</organism>
<dbReference type="Gene3D" id="3.40.50.300">
    <property type="entry name" value="P-loop containing nucleotide triphosphate hydrolases"/>
    <property type="match status" value="1"/>
</dbReference>
<dbReference type="InterPro" id="IPR032675">
    <property type="entry name" value="LRR_dom_sf"/>
</dbReference>
<feature type="region of interest" description="Disordered" evidence="5">
    <location>
        <begin position="1"/>
        <end position="52"/>
    </location>
</feature>
<dbReference type="SUPFAM" id="SSF52540">
    <property type="entry name" value="P-loop containing nucleoside triphosphate hydrolases"/>
    <property type="match status" value="1"/>
</dbReference>
<dbReference type="Gene3D" id="3.10.10.10">
    <property type="entry name" value="HIV Type 1 Reverse Transcriptase, subunit A, domain 1"/>
    <property type="match status" value="1"/>
</dbReference>
<dbReference type="Proteomes" id="UP000830375">
    <property type="component" value="Unassembled WGS sequence"/>
</dbReference>
<keyword evidence="3" id="KW-0547">Nucleotide-binding</keyword>
<sequence>MTKRLEDNWEKNEYGGETPPKQRCIENSDQTHSGNTTVLQQNNPANPVSNQTLNNSHLTIEQKDGSTAFAPNMVGNIFTGDVNMNQNLPQESRSTSVNKNDVLQNIKDEMKSRMMEDSEWIFEGSASKSVSLKKVYTQLFIINDDSDPINTEHEIWQMETTHDLDTSAQTVINYNQILQPPTGENRIIKTVLTKGIAGIGKTLTVKKFILDWASGESNQDLDFVFLLPFRELNLVTEEKSLFDLICVFYAEFGEAREIPDWICNRKVLFILDGLDEYEKDLNFQSNLLSDVTKEATVDVLLVNLLRGNLLPSARVWITSRPVAAIQLPTDIFRKGNITQIRGFRDEQKQEYFTKHFKDPEPRKEVIRHLKSQKSLWILCHIPLFCWISSVVLEDIIRSQNKHKNMPSNMTEMYIHYLLIQTGLSHKKYQGEELSQKDALQKHEEVIMKLAKLAYRQLKKPDEKILKKDYVIFKEEDLEKYKISVGEASQYAGVITCDSKRTCLYKTELYSFVHLSVQEFFAAMFAFQKFLGRFSKKQDSLKLIKAKKTQKPNLYGFLKNLTDEALESKNGHLDLFTCFVFGISCDSSRQLLEGFLHPIRSNTSDDHRKVAMYIKSLMNKGLSPERCISLVRCLVELKSQSFLQEMHKLERSRSTKPLTLFQCSLLAYQFVMSDTKHDEFDLRKYNINLHGFQRFSLAITCFTKALLKGSSLTEQHCEILSHYLSSQNSHLTDLDLSHNGLGLSALKKLSKTLCDPNCQIEVLNLSHNNFQSQDMELIRDVLSGENMNLRVLDLSDNPLQDPGVKILSAGLKSPQCHLEVLKLSGCQIKKLVSSLKVNSHLKELDLRYNDLGNTGQENLQHKLPSLRYCSLSLLLFHYMEAFSARDTVLTELNHLLAADHNERVDASLWVLPIVVTEKKSGDSRMCVDLREPNKAIVVDRYHIPHDEELLFAAERSSAVFHN</sequence>
<dbReference type="Pfam" id="PF13516">
    <property type="entry name" value="LRR_6"/>
    <property type="match status" value="3"/>
</dbReference>
<feature type="compositionally biased region" description="Basic and acidic residues" evidence="5">
    <location>
        <begin position="1"/>
        <end position="14"/>
    </location>
</feature>
<evidence type="ECO:0000313" key="8">
    <source>
        <dbReference type="Proteomes" id="UP000830375"/>
    </source>
</evidence>
<keyword evidence="4" id="KW-0067">ATP-binding</keyword>
<evidence type="ECO:0000256" key="3">
    <source>
        <dbReference type="ARBA" id="ARBA00022741"/>
    </source>
</evidence>
<reference evidence="7 8" key="1">
    <citation type="submission" date="2022-01" db="EMBL/GenBank/DDBJ databases">
        <title>A high-quality chromosome-level genome assembly of rohu carp, Labeo rohita.</title>
        <authorList>
            <person name="Arick M.A. II"/>
            <person name="Hsu C.-Y."/>
            <person name="Magbanua Z."/>
            <person name="Pechanova O."/>
            <person name="Grover C."/>
            <person name="Miller E."/>
            <person name="Thrash A."/>
            <person name="Ezzel L."/>
            <person name="Alam S."/>
            <person name="Benzie J."/>
            <person name="Hamilton M."/>
            <person name="Karsi A."/>
            <person name="Lawrence M.L."/>
            <person name="Peterson D.G."/>
        </authorList>
    </citation>
    <scope>NUCLEOTIDE SEQUENCE [LARGE SCALE GENOMIC DNA]</scope>
    <source>
        <strain evidence="8">BAU-BD-2019</strain>
        <tissue evidence="7">Blood</tissue>
    </source>
</reference>
<comment type="caution">
    <text evidence="7">The sequence shown here is derived from an EMBL/GenBank/DDBJ whole genome shotgun (WGS) entry which is preliminary data.</text>
</comment>
<dbReference type="Pfam" id="PF17776">
    <property type="entry name" value="NLRC4_HD2"/>
    <property type="match status" value="1"/>
</dbReference>
<protein>
    <submittedName>
        <fullName evidence="7">NLR family CARD domain-containing protein 3</fullName>
    </submittedName>
</protein>
<dbReference type="PROSITE" id="PS51450">
    <property type="entry name" value="LRR"/>
    <property type="match status" value="1"/>
</dbReference>
<dbReference type="InterPro" id="IPR007111">
    <property type="entry name" value="NACHT_NTPase"/>
</dbReference>
<dbReference type="SUPFAM" id="SSF56672">
    <property type="entry name" value="DNA/RNA polymerases"/>
    <property type="match status" value="1"/>
</dbReference>
<dbReference type="InterPro" id="IPR029495">
    <property type="entry name" value="NACHT-assoc"/>
</dbReference>
<name>A0ABQ8M7P5_LABRO</name>
<dbReference type="InterPro" id="IPR041267">
    <property type="entry name" value="NLRP_HD2"/>
</dbReference>
<proteinExistence type="predicted"/>
<evidence type="ECO:0000259" key="6">
    <source>
        <dbReference type="PROSITE" id="PS50837"/>
    </source>
</evidence>
<dbReference type="SUPFAM" id="SSF52047">
    <property type="entry name" value="RNI-like"/>
    <property type="match status" value="1"/>
</dbReference>
<evidence type="ECO:0000256" key="1">
    <source>
        <dbReference type="ARBA" id="ARBA00022614"/>
    </source>
</evidence>
<keyword evidence="2" id="KW-0677">Repeat</keyword>
<gene>
    <name evidence="7" type="ORF">H4Q32_023062</name>
</gene>
<dbReference type="InterPro" id="IPR027417">
    <property type="entry name" value="P-loop_NTPase"/>
</dbReference>
<dbReference type="PROSITE" id="PS50837">
    <property type="entry name" value="NACHT"/>
    <property type="match status" value="1"/>
</dbReference>
<dbReference type="InterPro" id="IPR051261">
    <property type="entry name" value="NLR"/>
</dbReference>
<dbReference type="InterPro" id="IPR001611">
    <property type="entry name" value="Leu-rich_rpt"/>
</dbReference>
<evidence type="ECO:0000256" key="5">
    <source>
        <dbReference type="SAM" id="MobiDB-lite"/>
    </source>
</evidence>
<dbReference type="EMBL" id="JACTAM010000011">
    <property type="protein sequence ID" value="KAI2658910.1"/>
    <property type="molecule type" value="Genomic_DNA"/>
</dbReference>
<keyword evidence="1" id="KW-0433">Leucine-rich repeat</keyword>
<feature type="domain" description="NACHT" evidence="6">
    <location>
        <begin position="189"/>
        <end position="321"/>
    </location>
</feature>
<evidence type="ECO:0000256" key="4">
    <source>
        <dbReference type="ARBA" id="ARBA00022840"/>
    </source>
</evidence>